<evidence type="ECO:0000256" key="2">
    <source>
        <dbReference type="ARBA" id="ARBA00004496"/>
    </source>
</evidence>
<keyword evidence="8" id="KW-0963">Cytoplasm</keyword>
<dbReference type="PROSITE" id="PS00545">
    <property type="entry name" value="ALDOSE_1_EPIMERASE"/>
    <property type="match status" value="1"/>
</dbReference>
<dbReference type="InterPro" id="IPR015443">
    <property type="entry name" value="Aldose_1-epimerase"/>
</dbReference>
<comment type="subunit">
    <text evidence="5">Monomer.</text>
</comment>
<evidence type="ECO:0000256" key="3">
    <source>
        <dbReference type="ARBA" id="ARBA00005028"/>
    </source>
</evidence>
<dbReference type="AlphaFoldDB" id="A0A545SRZ6"/>
<evidence type="ECO:0000256" key="6">
    <source>
        <dbReference type="ARBA" id="ARBA00013185"/>
    </source>
</evidence>
<comment type="subcellular location">
    <subcellularLocation>
        <location evidence="2">Cytoplasm</location>
    </subcellularLocation>
</comment>
<feature type="active site" description="Proton donor" evidence="13">
    <location>
        <position position="189"/>
    </location>
</feature>
<evidence type="ECO:0000256" key="9">
    <source>
        <dbReference type="ARBA" id="ARBA00022553"/>
    </source>
</evidence>
<evidence type="ECO:0000256" key="5">
    <source>
        <dbReference type="ARBA" id="ARBA00011245"/>
    </source>
</evidence>
<feature type="binding site" evidence="14">
    <location>
        <position position="261"/>
    </location>
    <ligand>
        <name>beta-D-galactose</name>
        <dbReference type="ChEBI" id="CHEBI:27667"/>
    </ligand>
</feature>
<keyword evidence="10 12" id="KW-0413">Isomerase</keyword>
<accession>A0A545SRZ6</accession>
<comment type="caution">
    <text evidence="16">The sequence shown here is derived from an EMBL/GenBank/DDBJ whole genome shotgun (WGS) entry which is preliminary data.</text>
</comment>
<evidence type="ECO:0000256" key="7">
    <source>
        <dbReference type="ARBA" id="ARBA00014165"/>
    </source>
</evidence>
<dbReference type="InterPro" id="IPR011013">
    <property type="entry name" value="Gal_mutarotase_sf_dom"/>
</dbReference>
<dbReference type="PANTHER" id="PTHR10091">
    <property type="entry name" value="ALDOSE-1-EPIMERASE"/>
    <property type="match status" value="1"/>
</dbReference>
<dbReference type="UniPathway" id="UPA00242"/>
<evidence type="ECO:0000256" key="4">
    <source>
        <dbReference type="ARBA" id="ARBA00006206"/>
    </source>
</evidence>
<keyword evidence="17" id="KW-1185">Reference proteome</keyword>
<evidence type="ECO:0000256" key="10">
    <source>
        <dbReference type="ARBA" id="ARBA00023235"/>
    </source>
</evidence>
<dbReference type="GO" id="GO:0005737">
    <property type="term" value="C:cytoplasm"/>
    <property type="evidence" value="ECO:0007669"/>
    <property type="project" value="UniProtKB-SubCell"/>
</dbReference>
<dbReference type="InterPro" id="IPR008183">
    <property type="entry name" value="Aldose_1/G6P_1-epimerase"/>
</dbReference>
<dbReference type="InterPro" id="IPR014718">
    <property type="entry name" value="GH-type_carb-bd"/>
</dbReference>
<evidence type="ECO:0000256" key="8">
    <source>
        <dbReference type="ARBA" id="ARBA00022490"/>
    </source>
</evidence>
<dbReference type="EMBL" id="VHSG01000033">
    <property type="protein sequence ID" value="TQV67744.1"/>
    <property type="molecule type" value="Genomic_DNA"/>
</dbReference>
<dbReference type="SUPFAM" id="SSF74650">
    <property type="entry name" value="Galactose mutarotase-like"/>
    <property type="match status" value="1"/>
</dbReference>
<reference evidence="16 17" key="1">
    <citation type="submission" date="2019-06" db="EMBL/GenBank/DDBJ databases">
        <title>Whole genome sequence for Cellvibrionaceae sp. R142.</title>
        <authorList>
            <person name="Wang G."/>
        </authorList>
    </citation>
    <scope>NUCLEOTIDE SEQUENCE [LARGE SCALE GENOMIC DNA]</scope>
    <source>
        <strain evidence="16 17">R142</strain>
    </source>
</reference>
<dbReference type="EC" id="5.1.3.3" evidence="6 12"/>
<evidence type="ECO:0000256" key="15">
    <source>
        <dbReference type="PIRSR" id="PIRSR005096-3"/>
    </source>
</evidence>
<organism evidence="16 17">
    <name type="scientific">Exilibacterium tricleocarpae</name>
    <dbReference type="NCBI Taxonomy" id="2591008"/>
    <lineage>
        <taxon>Bacteria</taxon>
        <taxon>Pseudomonadati</taxon>
        <taxon>Pseudomonadota</taxon>
        <taxon>Gammaproteobacteria</taxon>
        <taxon>Cellvibrionales</taxon>
        <taxon>Cellvibrionaceae</taxon>
        <taxon>Exilibacterium</taxon>
    </lineage>
</organism>
<evidence type="ECO:0000256" key="14">
    <source>
        <dbReference type="PIRSR" id="PIRSR005096-2"/>
    </source>
</evidence>
<keyword evidence="11 12" id="KW-0119">Carbohydrate metabolism</keyword>
<evidence type="ECO:0000256" key="13">
    <source>
        <dbReference type="PIRSR" id="PIRSR005096-1"/>
    </source>
</evidence>
<gene>
    <name evidence="16" type="ORF">FKG94_24750</name>
</gene>
<dbReference type="InterPro" id="IPR018052">
    <property type="entry name" value="Ald1_epimerase_CS"/>
</dbReference>
<dbReference type="PIRSF" id="PIRSF005096">
    <property type="entry name" value="GALM"/>
    <property type="match status" value="1"/>
</dbReference>
<feature type="active site" description="Proton acceptor" evidence="13">
    <location>
        <position position="328"/>
    </location>
</feature>
<dbReference type="OrthoDB" id="9779408at2"/>
<dbReference type="GO" id="GO:0004034">
    <property type="term" value="F:aldose 1-epimerase activity"/>
    <property type="evidence" value="ECO:0007669"/>
    <property type="project" value="UniProtKB-EC"/>
</dbReference>
<dbReference type="GO" id="GO:0030246">
    <property type="term" value="F:carbohydrate binding"/>
    <property type="evidence" value="ECO:0007669"/>
    <property type="project" value="InterPro"/>
</dbReference>
<feature type="binding site" evidence="15">
    <location>
        <begin position="189"/>
        <end position="191"/>
    </location>
    <ligand>
        <name>beta-D-galactose</name>
        <dbReference type="ChEBI" id="CHEBI:27667"/>
    </ligand>
</feature>
<evidence type="ECO:0000256" key="11">
    <source>
        <dbReference type="ARBA" id="ARBA00023277"/>
    </source>
</evidence>
<evidence type="ECO:0000256" key="1">
    <source>
        <dbReference type="ARBA" id="ARBA00001614"/>
    </source>
</evidence>
<protein>
    <recommendedName>
        <fullName evidence="7 12">Aldose 1-epimerase</fullName>
        <ecNumber evidence="6 12">5.1.3.3</ecNumber>
    </recommendedName>
</protein>
<comment type="catalytic activity">
    <reaction evidence="1 12">
        <text>alpha-D-glucose = beta-D-glucose</text>
        <dbReference type="Rhea" id="RHEA:10264"/>
        <dbReference type="ChEBI" id="CHEBI:15903"/>
        <dbReference type="ChEBI" id="CHEBI:17925"/>
        <dbReference type="EC" id="5.1.3.3"/>
    </reaction>
</comment>
<evidence type="ECO:0000256" key="12">
    <source>
        <dbReference type="PIRNR" id="PIRNR005096"/>
    </source>
</evidence>
<evidence type="ECO:0000313" key="17">
    <source>
        <dbReference type="Proteomes" id="UP000319732"/>
    </source>
</evidence>
<feature type="binding site" evidence="15">
    <location>
        <begin position="85"/>
        <end position="86"/>
    </location>
    <ligand>
        <name>beta-D-galactose</name>
        <dbReference type="ChEBI" id="CHEBI:27667"/>
    </ligand>
</feature>
<dbReference type="GO" id="GO:0033499">
    <property type="term" value="P:galactose catabolic process via UDP-galactose, Leloir pathway"/>
    <property type="evidence" value="ECO:0007669"/>
    <property type="project" value="TreeGrafter"/>
</dbReference>
<dbReference type="Proteomes" id="UP000319732">
    <property type="component" value="Unassembled WGS sequence"/>
</dbReference>
<dbReference type="InterPro" id="IPR047215">
    <property type="entry name" value="Galactose_mutarotase-like"/>
</dbReference>
<evidence type="ECO:0000313" key="16">
    <source>
        <dbReference type="EMBL" id="TQV67744.1"/>
    </source>
</evidence>
<keyword evidence="9" id="KW-0597">Phosphoprotein</keyword>
<comment type="pathway">
    <text evidence="3 12">Carbohydrate metabolism; hexose metabolism.</text>
</comment>
<dbReference type="Pfam" id="PF01263">
    <property type="entry name" value="Aldose_epim"/>
    <property type="match status" value="1"/>
</dbReference>
<dbReference type="NCBIfam" id="NF008277">
    <property type="entry name" value="PRK11055.1"/>
    <property type="match status" value="1"/>
</dbReference>
<dbReference type="FunFam" id="2.70.98.10:FF:000003">
    <property type="entry name" value="Aldose 1-epimerase"/>
    <property type="match status" value="1"/>
</dbReference>
<proteinExistence type="inferred from homology"/>
<dbReference type="PANTHER" id="PTHR10091:SF0">
    <property type="entry name" value="GALACTOSE MUTAROTASE"/>
    <property type="match status" value="1"/>
</dbReference>
<name>A0A545SRZ6_9GAMM</name>
<dbReference type="RefSeq" id="WP_142929641.1">
    <property type="nucleotide sequence ID" value="NZ_ML660109.1"/>
</dbReference>
<sequence>MTDPQPTIDVEDFGHTPQGIATKLYTLTNRNGLQAKIADYGATLVQLRVPDRAGALADVVLGYGKLADYLAQSPYFGSIVGRYCNRIAAGKFSLGDQTYTLATNSGAPAAPCHLHGGDSGFDKKVWRAETLPDPAGPGLRLRYLSPDGEEGYPGNLDVTVTYRLTNQNSLRIEFRATTDKATVVNLTNHAYFNLRGEGNGDILEHRLLLNADSYLPVDAGIIPTGELRPVRGTPFDFSALTAVGARIDADDPQLARGSGYDHNWVLNKPAAADPYALAAKVVEPQSGRTLEVWTSEPGIQFYSGNFLDRSMVGKSGNPYGPRAALCLETQHYPDAPNQPHFPTTTLLPGEIFESVTSYHFGVE</sequence>
<dbReference type="CDD" id="cd09019">
    <property type="entry name" value="galactose_mutarotase_like"/>
    <property type="match status" value="1"/>
</dbReference>
<dbReference type="Gene3D" id="2.70.98.10">
    <property type="match status" value="1"/>
</dbReference>
<dbReference type="GO" id="GO:0006006">
    <property type="term" value="P:glucose metabolic process"/>
    <property type="evidence" value="ECO:0007669"/>
    <property type="project" value="TreeGrafter"/>
</dbReference>
<comment type="similarity">
    <text evidence="4 12">Belongs to the aldose epimerase family.</text>
</comment>